<dbReference type="STRING" id="3818.A0A445CSD1"/>
<protein>
    <recommendedName>
        <fullName evidence="3">NAB domain-containing protein</fullName>
    </recommendedName>
</protein>
<organism evidence="4 5">
    <name type="scientific">Arachis hypogaea</name>
    <name type="common">Peanut</name>
    <dbReference type="NCBI Taxonomy" id="3818"/>
    <lineage>
        <taxon>Eukaryota</taxon>
        <taxon>Viridiplantae</taxon>
        <taxon>Streptophyta</taxon>
        <taxon>Embryophyta</taxon>
        <taxon>Tracheophyta</taxon>
        <taxon>Spermatophyta</taxon>
        <taxon>Magnoliopsida</taxon>
        <taxon>eudicotyledons</taxon>
        <taxon>Gunneridae</taxon>
        <taxon>Pentapetalae</taxon>
        <taxon>rosids</taxon>
        <taxon>fabids</taxon>
        <taxon>Fabales</taxon>
        <taxon>Fabaceae</taxon>
        <taxon>Papilionoideae</taxon>
        <taxon>50 kb inversion clade</taxon>
        <taxon>dalbergioids sensu lato</taxon>
        <taxon>Dalbergieae</taxon>
        <taxon>Pterocarpus clade</taxon>
        <taxon>Arachis</taxon>
    </lineage>
</organism>
<comment type="caution">
    <text evidence="4">The sequence shown here is derived from an EMBL/GenBank/DDBJ whole genome shotgun (WGS) entry which is preliminary data.</text>
</comment>
<dbReference type="InterPro" id="IPR011684">
    <property type="entry name" value="NAB"/>
</dbReference>
<dbReference type="EMBL" id="SDMP01000006">
    <property type="protein sequence ID" value="RYR53793.1"/>
    <property type="molecule type" value="Genomic_DNA"/>
</dbReference>
<accession>A0A445CSD1</accession>
<sequence length="280" mass="32224">MENNDHESWSSAHIYKSQWLQTTISDLDEKLEAMMTILEGGSNSPNHEHRDYKWREDFMCMLEEFGQSYRALAIAHNQLKCKISDGTYKTSENDVFHSRSLLSSGISKSPLKGSDINFDCTNTNSVSNKQEGEYHEFLSADSCSMKLKPELEGRDTETEEGMTDLSINRNDSMKIGDSEINLEDPSMVEFKCDNKWSAMEFQIAKLTKDNVNQFIELARRNDEKRETIRRLHLEVEDLKRKNRVLLFSSRYSNANLERHEAWISNPGGSNIGKLFRGCSP</sequence>
<evidence type="ECO:0000259" key="3">
    <source>
        <dbReference type="PROSITE" id="PS51774"/>
    </source>
</evidence>
<dbReference type="AlphaFoldDB" id="A0A445CSD1"/>
<dbReference type="GO" id="GO:0003779">
    <property type="term" value="F:actin binding"/>
    <property type="evidence" value="ECO:0007669"/>
    <property type="project" value="InterPro"/>
</dbReference>
<evidence type="ECO:0000313" key="4">
    <source>
        <dbReference type="EMBL" id="RYR53793.1"/>
    </source>
</evidence>
<keyword evidence="1" id="KW-0175">Coiled coil</keyword>
<evidence type="ECO:0000256" key="1">
    <source>
        <dbReference type="ARBA" id="ARBA00023054"/>
    </source>
</evidence>
<dbReference type="PANTHER" id="PTHR32258">
    <property type="entry name" value="PROTEIN NETWORKED 4A"/>
    <property type="match status" value="1"/>
</dbReference>
<name>A0A445CSD1_ARAHY</name>
<dbReference type="Pfam" id="PF07765">
    <property type="entry name" value="KIP1"/>
    <property type="match status" value="1"/>
</dbReference>
<evidence type="ECO:0000256" key="2">
    <source>
        <dbReference type="ARBA" id="ARBA00038006"/>
    </source>
</evidence>
<proteinExistence type="inferred from homology"/>
<dbReference type="InterPro" id="IPR051861">
    <property type="entry name" value="NET_actin-binding_domain"/>
</dbReference>
<feature type="domain" description="NAB" evidence="3">
    <location>
        <begin position="1"/>
        <end position="83"/>
    </location>
</feature>
<dbReference type="Proteomes" id="UP000289738">
    <property type="component" value="Chromosome A06"/>
</dbReference>
<reference evidence="4 5" key="1">
    <citation type="submission" date="2019-01" db="EMBL/GenBank/DDBJ databases">
        <title>Sequencing of cultivated peanut Arachis hypogaea provides insights into genome evolution and oil improvement.</title>
        <authorList>
            <person name="Chen X."/>
        </authorList>
    </citation>
    <scope>NUCLEOTIDE SEQUENCE [LARGE SCALE GENOMIC DNA]</scope>
    <source>
        <strain evidence="5">cv. Fuhuasheng</strain>
        <tissue evidence="4">Leaves</tissue>
    </source>
</reference>
<evidence type="ECO:0000313" key="5">
    <source>
        <dbReference type="Proteomes" id="UP000289738"/>
    </source>
</evidence>
<dbReference type="PANTHER" id="PTHR32258:SF15">
    <property type="entry name" value="NAB DOMAIN-CONTAINING PROTEIN"/>
    <property type="match status" value="1"/>
</dbReference>
<dbReference type="OrthoDB" id="1924020at2759"/>
<gene>
    <name evidence="4" type="ORF">Ahy_A06g029042</name>
</gene>
<dbReference type="PROSITE" id="PS51774">
    <property type="entry name" value="NAB"/>
    <property type="match status" value="1"/>
</dbReference>
<comment type="similarity">
    <text evidence="2">Belongs to the NET family.</text>
</comment>
<keyword evidence="5" id="KW-1185">Reference proteome</keyword>